<organism evidence="1 2">
    <name type="scientific">Nesterenkonia halobia</name>
    <dbReference type="NCBI Taxonomy" id="37922"/>
    <lineage>
        <taxon>Bacteria</taxon>
        <taxon>Bacillati</taxon>
        <taxon>Actinomycetota</taxon>
        <taxon>Actinomycetes</taxon>
        <taxon>Micrococcales</taxon>
        <taxon>Micrococcaceae</taxon>
        <taxon>Nesterenkonia</taxon>
    </lineage>
</organism>
<reference evidence="2" key="1">
    <citation type="journal article" date="2019" name="Int. J. Syst. Evol. Microbiol.">
        <title>The Global Catalogue of Microorganisms (GCM) 10K type strain sequencing project: providing services to taxonomists for standard genome sequencing and annotation.</title>
        <authorList>
            <consortium name="The Broad Institute Genomics Platform"/>
            <consortium name="The Broad Institute Genome Sequencing Center for Infectious Disease"/>
            <person name="Wu L."/>
            <person name="Ma J."/>
        </authorList>
    </citation>
    <scope>NUCLEOTIDE SEQUENCE [LARGE SCALE GENOMIC DNA]</scope>
    <source>
        <strain evidence="2">JCM 11483</strain>
    </source>
</reference>
<gene>
    <name evidence="1" type="ORF">GCM10020260_00050</name>
</gene>
<dbReference type="Proteomes" id="UP001501736">
    <property type="component" value="Unassembled WGS sequence"/>
</dbReference>
<keyword evidence="2" id="KW-1185">Reference proteome</keyword>
<dbReference type="EMBL" id="BAAAYG010000001">
    <property type="protein sequence ID" value="GAA3278224.1"/>
    <property type="molecule type" value="Genomic_DNA"/>
</dbReference>
<comment type="caution">
    <text evidence="1">The sequence shown here is derived from an EMBL/GenBank/DDBJ whole genome shotgun (WGS) entry which is preliminary data.</text>
</comment>
<evidence type="ECO:0000313" key="1">
    <source>
        <dbReference type="EMBL" id="GAA3278224.1"/>
    </source>
</evidence>
<accession>A0ABP6R7D6</accession>
<name>A0ABP6R7D6_9MICC</name>
<sequence length="63" mass="6639">MAGLDPATSRLSDRLHGSTIADRSIAATLIWARRAGLIPAVVSPVWGTLADNAPIDEKGPSWD</sequence>
<protein>
    <submittedName>
        <fullName evidence="1">Uncharacterized protein</fullName>
    </submittedName>
</protein>
<evidence type="ECO:0000313" key="2">
    <source>
        <dbReference type="Proteomes" id="UP001501736"/>
    </source>
</evidence>
<proteinExistence type="predicted"/>